<proteinExistence type="predicted"/>
<dbReference type="InterPro" id="IPR050300">
    <property type="entry name" value="GDXG_lipolytic_enzyme"/>
</dbReference>
<dbReference type="PANTHER" id="PTHR48081">
    <property type="entry name" value="AB HYDROLASE SUPERFAMILY PROTEIN C4A8.06C"/>
    <property type="match status" value="1"/>
</dbReference>
<dbReference type="SUPFAM" id="SSF53474">
    <property type="entry name" value="alpha/beta-Hydrolases"/>
    <property type="match status" value="1"/>
</dbReference>
<reference evidence="3 4" key="1">
    <citation type="submission" date="2017-04" db="EMBL/GenBank/DDBJ databases">
        <title>Draft genome sequence of Marssonina coronaria NL1: causal agent of apple blotch.</title>
        <authorList>
            <person name="Cheng Q."/>
        </authorList>
    </citation>
    <scope>NUCLEOTIDE SEQUENCE [LARGE SCALE GENOMIC DNA]</scope>
    <source>
        <strain evidence="3 4">NL1</strain>
    </source>
</reference>
<protein>
    <recommendedName>
        <fullName evidence="2">Alpha/beta hydrolase fold-3 domain-containing protein</fullName>
    </recommendedName>
</protein>
<dbReference type="InterPro" id="IPR029058">
    <property type="entry name" value="AB_hydrolase_fold"/>
</dbReference>
<dbReference type="InterPro" id="IPR013094">
    <property type="entry name" value="AB_hydrolase_3"/>
</dbReference>
<keyword evidence="1" id="KW-0378">Hydrolase</keyword>
<evidence type="ECO:0000256" key="1">
    <source>
        <dbReference type="ARBA" id="ARBA00022801"/>
    </source>
</evidence>
<comment type="caution">
    <text evidence="3">The sequence shown here is derived from an EMBL/GenBank/DDBJ whole genome shotgun (WGS) entry which is preliminary data.</text>
</comment>
<evidence type="ECO:0000313" key="4">
    <source>
        <dbReference type="Proteomes" id="UP000242519"/>
    </source>
</evidence>
<dbReference type="EMBL" id="MZNU01000068">
    <property type="protein sequence ID" value="OWP05471.1"/>
    <property type="molecule type" value="Genomic_DNA"/>
</dbReference>
<dbReference type="Pfam" id="PF07859">
    <property type="entry name" value="Abhydrolase_3"/>
    <property type="match status" value="1"/>
</dbReference>
<name>A0A218ZBK5_9HELO</name>
<dbReference type="AlphaFoldDB" id="A0A218ZBK5"/>
<dbReference type="InParanoid" id="A0A218ZBK5"/>
<gene>
    <name evidence="3" type="ORF">B2J93_7815</name>
</gene>
<organism evidence="3 4">
    <name type="scientific">Diplocarpon coronariae</name>
    <dbReference type="NCBI Taxonomy" id="2795749"/>
    <lineage>
        <taxon>Eukaryota</taxon>
        <taxon>Fungi</taxon>
        <taxon>Dikarya</taxon>
        <taxon>Ascomycota</taxon>
        <taxon>Pezizomycotina</taxon>
        <taxon>Leotiomycetes</taxon>
        <taxon>Helotiales</taxon>
        <taxon>Drepanopezizaceae</taxon>
        <taxon>Diplocarpon</taxon>
    </lineage>
</organism>
<accession>A0A218ZBK5</accession>
<dbReference type="GO" id="GO:0016787">
    <property type="term" value="F:hydrolase activity"/>
    <property type="evidence" value="ECO:0007669"/>
    <property type="project" value="UniProtKB-KW"/>
</dbReference>
<evidence type="ECO:0000313" key="3">
    <source>
        <dbReference type="EMBL" id="OWP05471.1"/>
    </source>
</evidence>
<dbReference type="Proteomes" id="UP000242519">
    <property type="component" value="Unassembled WGS sequence"/>
</dbReference>
<evidence type="ECO:0000259" key="2">
    <source>
        <dbReference type="Pfam" id="PF07859"/>
    </source>
</evidence>
<dbReference type="STRING" id="503106.A0A218ZBK5"/>
<dbReference type="Gene3D" id="3.40.50.1820">
    <property type="entry name" value="alpha/beta hydrolase"/>
    <property type="match status" value="1"/>
</dbReference>
<sequence length="385" mass="42329">MTEPTAVSVPNAGLEIPLTDYVKLTLLPLYLFLSLIQVAIRRIKSRGSRELPFRKDYILTVARAAPVPVSFSRCGYDASVAVLSSPRFQLHAATLYQPVFEERVAGYWMCRGAPGHPTAPASSSIVLYYIHGGAYVEGSPARFLATVLRIAELAAERGVTLSCFALRYSYAPEAKWPAQLDQAVAGYRYLTENHKIDAGSIAVLGDSAGGHLALSLLVRIHEMELRRPGRGVFLTSPWVDLSCSPRPSWESNKYKDFLSRCALVRCGKQLYPSQQSYETSPFIDFSRPLAKGTSWKDILPSRVWMSAGGHEVFLDEIIAFKQILGRDGVDADVEVEIGGIHVWQGTGDIFDVGKYLKMEGNLPDSSMRGARNIANAILKGAEGWA</sequence>
<feature type="domain" description="Alpha/beta hydrolase fold-3" evidence="2">
    <location>
        <begin position="128"/>
        <end position="344"/>
    </location>
</feature>
<keyword evidence="4" id="KW-1185">Reference proteome</keyword>
<dbReference type="OrthoDB" id="408631at2759"/>
<dbReference type="PANTHER" id="PTHR48081:SF11">
    <property type="entry name" value="ALPHA_BETA HYDROLASE FOLD-3 DOMAIN-CONTAINING PROTEIN-RELATED"/>
    <property type="match status" value="1"/>
</dbReference>